<dbReference type="EMBL" id="BPRB01000009">
    <property type="protein sequence ID" value="GJE58061.1"/>
    <property type="molecule type" value="Genomic_DNA"/>
</dbReference>
<dbReference type="RefSeq" id="WP_238180700.1">
    <property type="nucleotide sequence ID" value="NZ_BPRB01000009.1"/>
</dbReference>
<name>A0ABQ4TSP7_9HYPH</name>
<accession>A0ABQ4TSP7</accession>
<reference evidence="2" key="2">
    <citation type="submission" date="2021-08" db="EMBL/GenBank/DDBJ databases">
        <authorList>
            <person name="Tani A."/>
            <person name="Ola A."/>
            <person name="Ogura Y."/>
            <person name="Katsura K."/>
            <person name="Hayashi T."/>
        </authorList>
    </citation>
    <scope>NUCLEOTIDE SEQUENCE</scope>
    <source>
        <strain evidence="2">DSM 23632</strain>
    </source>
</reference>
<evidence type="ECO:0000313" key="3">
    <source>
        <dbReference type="Proteomes" id="UP001055057"/>
    </source>
</evidence>
<proteinExistence type="predicted"/>
<comment type="caution">
    <text evidence="2">The sequence shown here is derived from an EMBL/GenBank/DDBJ whole genome shotgun (WGS) entry which is preliminary data.</text>
</comment>
<keyword evidence="3" id="KW-1185">Reference proteome</keyword>
<feature type="region of interest" description="Disordered" evidence="1">
    <location>
        <begin position="65"/>
        <end position="87"/>
    </location>
</feature>
<dbReference type="Proteomes" id="UP001055057">
    <property type="component" value="Unassembled WGS sequence"/>
</dbReference>
<protein>
    <submittedName>
        <fullName evidence="2">Uncharacterized protein</fullName>
    </submittedName>
</protein>
<evidence type="ECO:0000313" key="2">
    <source>
        <dbReference type="EMBL" id="GJE58061.1"/>
    </source>
</evidence>
<organism evidence="2 3">
    <name type="scientific">Methylobacterium trifolii</name>
    <dbReference type="NCBI Taxonomy" id="1003092"/>
    <lineage>
        <taxon>Bacteria</taxon>
        <taxon>Pseudomonadati</taxon>
        <taxon>Pseudomonadota</taxon>
        <taxon>Alphaproteobacteria</taxon>
        <taxon>Hyphomicrobiales</taxon>
        <taxon>Methylobacteriaceae</taxon>
        <taxon>Methylobacterium</taxon>
    </lineage>
</organism>
<evidence type="ECO:0000256" key="1">
    <source>
        <dbReference type="SAM" id="MobiDB-lite"/>
    </source>
</evidence>
<gene>
    <name evidence="2" type="ORF">MPOCJGCO_0139</name>
</gene>
<sequence length="87" mass="9989">MPIHFCIDPHDQYAQAEVSVEFEQTADAIRLISARDASQDDILPDLEDVQRRALESEIIDDYRQEVPSRDGRLQQGPILDRKRVGRA</sequence>
<reference evidence="2" key="1">
    <citation type="journal article" date="2021" name="Front. Microbiol.">
        <title>Comprehensive Comparative Genomics and Phenotyping of Methylobacterium Species.</title>
        <authorList>
            <person name="Alessa O."/>
            <person name="Ogura Y."/>
            <person name="Fujitani Y."/>
            <person name="Takami H."/>
            <person name="Hayashi T."/>
            <person name="Sahin N."/>
            <person name="Tani A."/>
        </authorList>
    </citation>
    <scope>NUCLEOTIDE SEQUENCE</scope>
    <source>
        <strain evidence="2">DSM 23632</strain>
    </source>
</reference>